<evidence type="ECO:0000313" key="1">
    <source>
        <dbReference type="EMBL" id="KAK8202104.1"/>
    </source>
</evidence>
<comment type="caution">
    <text evidence="1">The sequence shown here is derived from an EMBL/GenBank/DDBJ whole genome shotgun (WGS) entry which is preliminary data.</text>
</comment>
<evidence type="ECO:0000313" key="2">
    <source>
        <dbReference type="Proteomes" id="UP001320706"/>
    </source>
</evidence>
<keyword evidence="2" id="KW-1185">Reference proteome</keyword>
<proteinExistence type="predicted"/>
<organism evidence="1 2">
    <name type="scientific">Zalaria obscura</name>
    <dbReference type="NCBI Taxonomy" id="2024903"/>
    <lineage>
        <taxon>Eukaryota</taxon>
        <taxon>Fungi</taxon>
        <taxon>Dikarya</taxon>
        <taxon>Ascomycota</taxon>
        <taxon>Pezizomycotina</taxon>
        <taxon>Dothideomycetes</taxon>
        <taxon>Dothideomycetidae</taxon>
        <taxon>Dothideales</taxon>
        <taxon>Zalariaceae</taxon>
        <taxon>Zalaria</taxon>
    </lineage>
</organism>
<name>A0ACC3S8I8_9PEZI</name>
<gene>
    <name evidence="1" type="ORF">M8818_005630</name>
</gene>
<feature type="non-terminal residue" evidence="1">
    <location>
        <position position="1"/>
    </location>
</feature>
<dbReference type="EMBL" id="JAMKPW020000033">
    <property type="protein sequence ID" value="KAK8202104.1"/>
    <property type="molecule type" value="Genomic_DNA"/>
</dbReference>
<reference evidence="1" key="1">
    <citation type="submission" date="2024-02" db="EMBL/GenBank/DDBJ databases">
        <title>Metagenome Assembled Genome of Zalaria obscura JY119.</title>
        <authorList>
            <person name="Vighnesh L."/>
            <person name="Jagadeeshwari U."/>
            <person name="Venkata Ramana C."/>
            <person name="Sasikala C."/>
        </authorList>
    </citation>
    <scope>NUCLEOTIDE SEQUENCE</scope>
    <source>
        <strain evidence="1">JY119</strain>
    </source>
</reference>
<dbReference type="Proteomes" id="UP001320706">
    <property type="component" value="Unassembled WGS sequence"/>
</dbReference>
<accession>A0ACC3S8I8</accession>
<protein>
    <submittedName>
        <fullName evidence="1">Uncharacterized protein</fullName>
    </submittedName>
</protein>
<sequence length="66" mass="7047">RGKPHLLAPPGQRRSCARGAGPAGKQSDHVVPRGIVHTQASTQPSMFPYKASTVSERDKASEDIPQ</sequence>